<accession>A0A443P3V3</accession>
<evidence type="ECO:0000313" key="1">
    <source>
        <dbReference type="EMBL" id="RWR85474.1"/>
    </source>
</evidence>
<dbReference type="Proteomes" id="UP000283530">
    <property type="component" value="Unassembled WGS sequence"/>
</dbReference>
<protein>
    <submittedName>
        <fullName evidence="1">Uncharacterized protein</fullName>
    </submittedName>
</protein>
<dbReference type="EMBL" id="QPKB01000005">
    <property type="protein sequence ID" value="RWR85474.1"/>
    <property type="molecule type" value="Genomic_DNA"/>
</dbReference>
<evidence type="ECO:0000313" key="2">
    <source>
        <dbReference type="Proteomes" id="UP000283530"/>
    </source>
</evidence>
<dbReference type="AlphaFoldDB" id="A0A443P3V3"/>
<proteinExistence type="predicted"/>
<comment type="caution">
    <text evidence="1">The sequence shown here is derived from an EMBL/GenBank/DDBJ whole genome shotgun (WGS) entry which is preliminary data.</text>
</comment>
<organism evidence="1 2">
    <name type="scientific">Cinnamomum micranthum f. kanehirae</name>
    <dbReference type="NCBI Taxonomy" id="337451"/>
    <lineage>
        <taxon>Eukaryota</taxon>
        <taxon>Viridiplantae</taxon>
        <taxon>Streptophyta</taxon>
        <taxon>Embryophyta</taxon>
        <taxon>Tracheophyta</taxon>
        <taxon>Spermatophyta</taxon>
        <taxon>Magnoliopsida</taxon>
        <taxon>Magnoliidae</taxon>
        <taxon>Laurales</taxon>
        <taxon>Lauraceae</taxon>
        <taxon>Cinnamomum</taxon>
    </lineage>
</organism>
<keyword evidence="2" id="KW-1185">Reference proteome</keyword>
<name>A0A443P3V3_9MAGN</name>
<gene>
    <name evidence="1" type="ORF">CKAN_01434300</name>
</gene>
<reference evidence="1 2" key="1">
    <citation type="journal article" date="2019" name="Nat. Plants">
        <title>Stout camphor tree genome fills gaps in understanding of flowering plant genome evolution.</title>
        <authorList>
            <person name="Chaw S.M."/>
            <person name="Liu Y.C."/>
            <person name="Wu Y.W."/>
            <person name="Wang H.Y."/>
            <person name="Lin C.I."/>
            <person name="Wu C.S."/>
            <person name="Ke H.M."/>
            <person name="Chang L.Y."/>
            <person name="Hsu C.Y."/>
            <person name="Yang H.T."/>
            <person name="Sudianto E."/>
            <person name="Hsu M.H."/>
            <person name="Wu K.P."/>
            <person name="Wang L.N."/>
            <person name="Leebens-Mack J.H."/>
            <person name="Tsai I.J."/>
        </authorList>
    </citation>
    <scope>NUCLEOTIDE SEQUENCE [LARGE SCALE GENOMIC DNA]</scope>
    <source>
        <strain evidence="2">cv. Chaw 1501</strain>
        <tissue evidence="1">Young leaves</tissue>
    </source>
</reference>
<sequence>MGKPYKHYSKPLPSLYKCWKRPCVCKAFSFFMRAYFLYFLSCLYNVGDGIDFGAQRPLQLAHAEASVFK</sequence>